<dbReference type="NCBIfam" id="TIGR00238">
    <property type="entry name" value="KamA family radical SAM protein"/>
    <property type="match status" value="1"/>
</dbReference>
<dbReference type="SFLD" id="SFLDS00029">
    <property type="entry name" value="Radical_SAM"/>
    <property type="match status" value="1"/>
</dbReference>
<protein>
    <submittedName>
        <fullName evidence="11">Lysine-2,3-aminomutase-like protein</fullName>
    </submittedName>
</protein>
<sequence length="387" mass="42422">MKPHRTGGAMRSRPRTIKTTDSLLENGLISEESLPEIRDVAKRYAVSITGVMQEQIAHADDPVARQFVPTGAELVVAPEERADPIGDDPFTPVKGITHRYPDRLLLKPMHLCPVYCRFCFRREVVGPGEGMLGADELDAALDYIRSHPEVWEVIFTGGDPLIISPTKLRPIMAALDEIEHVKVIRFHTRVPVVDPERVTDELVDVLRTETPVWVVVHTNHSQEIGEAARGALKRLNRGGIPLLSQTVLLRGVNDTPEALEDLFRTLVANRVKPYYLHHGDLAQGTGHFRTTIDEGQELMRRLRGRVSGTCQPTYVLDIPGGHGKVPIGPSYLEDPEAPEGGDGGTRRVTDPWGRTHLYPPRGDGDGTGGARTPSAGGAVAEGDEADD</sequence>
<evidence type="ECO:0000256" key="9">
    <source>
        <dbReference type="SAM" id="MobiDB-lite"/>
    </source>
</evidence>
<feature type="compositionally biased region" description="Low complexity" evidence="9">
    <location>
        <begin position="370"/>
        <end position="380"/>
    </location>
</feature>
<evidence type="ECO:0000256" key="5">
    <source>
        <dbReference type="ARBA" id="ARBA00022898"/>
    </source>
</evidence>
<evidence type="ECO:0000256" key="2">
    <source>
        <dbReference type="ARBA" id="ARBA00022485"/>
    </source>
</evidence>
<keyword evidence="7" id="KW-0411">Iron-sulfur</keyword>
<gene>
    <name evidence="11" type="ORF">AB0D95_24500</name>
</gene>
<dbReference type="Proteomes" id="UP001551584">
    <property type="component" value="Unassembled WGS sequence"/>
</dbReference>
<keyword evidence="12" id="KW-1185">Reference proteome</keyword>
<keyword evidence="5" id="KW-0663">Pyridoxal phosphate</keyword>
<dbReference type="PROSITE" id="PS51918">
    <property type="entry name" value="RADICAL_SAM"/>
    <property type="match status" value="1"/>
</dbReference>
<dbReference type="PIRSF" id="PIRSF004911">
    <property type="entry name" value="DUF160"/>
    <property type="match status" value="1"/>
</dbReference>
<dbReference type="InterPro" id="IPR058240">
    <property type="entry name" value="rSAM_sf"/>
</dbReference>
<comment type="caution">
    <text evidence="11">The sequence shown here is derived from an EMBL/GenBank/DDBJ whole genome shotgun (WGS) entry which is preliminary data.</text>
</comment>
<evidence type="ECO:0000256" key="8">
    <source>
        <dbReference type="ARBA" id="ARBA00023235"/>
    </source>
</evidence>
<keyword evidence="4" id="KW-0479">Metal-binding</keyword>
<evidence type="ECO:0000256" key="3">
    <source>
        <dbReference type="ARBA" id="ARBA00022691"/>
    </source>
</evidence>
<evidence type="ECO:0000259" key="10">
    <source>
        <dbReference type="PROSITE" id="PS51918"/>
    </source>
</evidence>
<dbReference type="InterPro" id="IPR007197">
    <property type="entry name" value="rSAM"/>
</dbReference>
<dbReference type="Pfam" id="PF04055">
    <property type="entry name" value="Radical_SAM"/>
    <property type="match status" value="1"/>
</dbReference>
<accession>A0ABV3EVY9</accession>
<proteinExistence type="predicted"/>
<dbReference type="InterPro" id="IPR013785">
    <property type="entry name" value="Aldolase_TIM"/>
</dbReference>
<dbReference type="NCBIfam" id="TIGR03822">
    <property type="entry name" value="AblA_like_2"/>
    <property type="match status" value="1"/>
</dbReference>
<feature type="region of interest" description="Disordered" evidence="9">
    <location>
        <begin position="326"/>
        <end position="387"/>
    </location>
</feature>
<dbReference type="Pfam" id="PF12544">
    <property type="entry name" value="LAM_C"/>
    <property type="match status" value="1"/>
</dbReference>
<evidence type="ECO:0000256" key="1">
    <source>
        <dbReference type="ARBA" id="ARBA00001933"/>
    </source>
</evidence>
<dbReference type="PANTHER" id="PTHR30538:SF1">
    <property type="entry name" value="L-LYSINE 2,3-AMINOMUTASE"/>
    <property type="match status" value="1"/>
</dbReference>
<evidence type="ECO:0000256" key="6">
    <source>
        <dbReference type="ARBA" id="ARBA00023004"/>
    </source>
</evidence>
<dbReference type="InterPro" id="IPR022447">
    <property type="entry name" value="Lys_aminomutase-rel"/>
</dbReference>
<dbReference type="RefSeq" id="WP_359276098.1">
    <property type="nucleotide sequence ID" value="NZ_JBEZNA010000073.1"/>
</dbReference>
<name>A0ABV3EVY9_9ACTN</name>
<dbReference type="SUPFAM" id="SSF102114">
    <property type="entry name" value="Radical SAM enzymes"/>
    <property type="match status" value="1"/>
</dbReference>
<dbReference type="PANTHER" id="PTHR30538">
    <property type="entry name" value="LYSINE 2,3-AMINOMUTASE-RELATED"/>
    <property type="match status" value="1"/>
</dbReference>
<dbReference type="SFLD" id="SFLDG01070">
    <property type="entry name" value="PLP-dependent"/>
    <property type="match status" value="1"/>
</dbReference>
<keyword evidence="2" id="KW-0004">4Fe-4S</keyword>
<dbReference type="EMBL" id="JBEZNA010000073">
    <property type="protein sequence ID" value="MEU9580382.1"/>
    <property type="molecule type" value="Genomic_DNA"/>
</dbReference>
<organism evidence="11 12">
    <name type="scientific">Streptomyces chilikensis</name>
    <dbReference type="NCBI Taxonomy" id="1194079"/>
    <lineage>
        <taxon>Bacteria</taxon>
        <taxon>Bacillati</taxon>
        <taxon>Actinomycetota</taxon>
        <taxon>Actinomycetes</taxon>
        <taxon>Kitasatosporales</taxon>
        <taxon>Streptomycetaceae</taxon>
        <taxon>Streptomyces</taxon>
    </lineage>
</organism>
<feature type="domain" description="Radical SAM core" evidence="10">
    <location>
        <begin position="98"/>
        <end position="317"/>
    </location>
</feature>
<keyword evidence="3" id="KW-0949">S-adenosyl-L-methionine</keyword>
<evidence type="ECO:0000313" key="12">
    <source>
        <dbReference type="Proteomes" id="UP001551584"/>
    </source>
</evidence>
<keyword evidence="6" id="KW-0408">Iron</keyword>
<evidence type="ECO:0000256" key="4">
    <source>
        <dbReference type="ARBA" id="ARBA00022723"/>
    </source>
</evidence>
<dbReference type="CDD" id="cd01335">
    <property type="entry name" value="Radical_SAM"/>
    <property type="match status" value="1"/>
</dbReference>
<reference evidence="11 12" key="1">
    <citation type="submission" date="2024-06" db="EMBL/GenBank/DDBJ databases">
        <title>The Natural Products Discovery Center: Release of the First 8490 Sequenced Strains for Exploring Actinobacteria Biosynthetic Diversity.</title>
        <authorList>
            <person name="Kalkreuter E."/>
            <person name="Kautsar S.A."/>
            <person name="Yang D."/>
            <person name="Bader C.D."/>
            <person name="Teijaro C.N."/>
            <person name="Fluegel L."/>
            <person name="Davis C.M."/>
            <person name="Simpson J.R."/>
            <person name="Lauterbach L."/>
            <person name="Steele A.D."/>
            <person name="Gui C."/>
            <person name="Meng S."/>
            <person name="Li G."/>
            <person name="Viehrig K."/>
            <person name="Ye F."/>
            <person name="Su P."/>
            <person name="Kiefer A.F."/>
            <person name="Nichols A."/>
            <person name="Cepeda A.J."/>
            <person name="Yan W."/>
            <person name="Fan B."/>
            <person name="Jiang Y."/>
            <person name="Adhikari A."/>
            <person name="Zheng C.-J."/>
            <person name="Schuster L."/>
            <person name="Cowan T.M."/>
            <person name="Smanski M.J."/>
            <person name="Chevrette M.G."/>
            <person name="De Carvalho L.P.S."/>
            <person name="Shen B."/>
        </authorList>
    </citation>
    <scope>NUCLEOTIDE SEQUENCE [LARGE SCALE GENOMIC DNA]</scope>
    <source>
        <strain evidence="11 12">NPDC048117</strain>
    </source>
</reference>
<comment type="cofactor">
    <cofactor evidence="1">
        <name>pyridoxal 5'-phosphate</name>
        <dbReference type="ChEBI" id="CHEBI:597326"/>
    </cofactor>
</comment>
<dbReference type="Gene3D" id="3.20.20.70">
    <property type="entry name" value="Aldolase class I"/>
    <property type="match status" value="1"/>
</dbReference>
<dbReference type="InterPro" id="IPR003739">
    <property type="entry name" value="Lys_aminomutase/Glu_NH3_mut"/>
</dbReference>
<dbReference type="InterPro" id="IPR025895">
    <property type="entry name" value="LAM_C_dom"/>
</dbReference>
<keyword evidence="8" id="KW-0413">Isomerase</keyword>
<evidence type="ECO:0000256" key="7">
    <source>
        <dbReference type="ARBA" id="ARBA00023014"/>
    </source>
</evidence>
<evidence type="ECO:0000313" key="11">
    <source>
        <dbReference type="EMBL" id="MEU9580382.1"/>
    </source>
</evidence>